<protein>
    <recommendedName>
        <fullName evidence="4">Glyceraldehyde-3-phosphate dehydrogenase</fullName>
    </recommendedName>
</protein>
<evidence type="ECO:0000313" key="2">
    <source>
        <dbReference type="EMBL" id="MBV7379267.1"/>
    </source>
</evidence>
<keyword evidence="1" id="KW-0812">Transmembrane</keyword>
<organism evidence="2 3">
    <name type="scientific">Maritimibacter dapengensis</name>
    <dbReference type="NCBI Taxonomy" id="2836868"/>
    <lineage>
        <taxon>Bacteria</taxon>
        <taxon>Pseudomonadati</taxon>
        <taxon>Pseudomonadota</taxon>
        <taxon>Alphaproteobacteria</taxon>
        <taxon>Rhodobacterales</taxon>
        <taxon>Roseobacteraceae</taxon>
        <taxon>Maritimibacter</taxon>
    </lineage>
</organism>
<reference evidence="2 3" key="1">
    <citation type="submission" date="2021-05" db="EMBL/GenBank/DDBJ databases">
        <title>Culturable bacteria isolated from Daya Bay.</title>
        <authorList>
            <person name="Zheng W."/>
            <person name="Yu S."/>
            <person name="Huang Y."/>
        </authorList>
    </citation>
    <scope>NUCLEOTIDE SEQUENCE [LARGE SCALE GENOMIC DNA]</scope>
    <source>
        <strain evidence="2 3">DP4N28-5</strain>
    </source>
</reference>
<dbReference type="Proteomes" id="UP000756530">
    <property type="component" value="Unassembled WGS sequence"/>
</dbReference>
<sequence length="47" mass="5477">MTDRIAIYLGLIIAALIALDLFLRNGATLVFLGKEMFEFLEWLAFWR</sequence>
<keyword evidence="1" id="KW-0472">Membrane</keyword>
<dbReference type="RefSeq" id="WP_218392409.1">
    <property type="nucleotide sequence ID" value="NZ_JAHUZE010000002.1"/>
</dbReference>
<name>A0ABS6T1Z0_9RHOB</name>
<proteinExistence type="predicted"/>
<accession>A0ABS6T1Z0</accession>
<dbReference type="EMBL" id="JAHUZE010000002">
    <property type="protein sequence ID" value="MBV7379267.1"/>
    <property type="molecule type" value="Genomic_DNA"/>
</dbReference>
<evidence type="ECO:0000256" key="1">
    <source>
        <dbReference type="SAM" id="Phobius"/>
    </source>
</evidence>
<keyword evidence="1" id="KW-1133">Transmembrane helix</keyword>
<comment type="caution">
    <text evidence="2">The sequence shown here is derived from an EMBL/GenBank/DDBJ whole genome shotgun (WGS) entry which is preliminary data.</text>
</comment>
<gene>
    <name evidence="2" type="ORF">KJP28_10030</name>
</gene>
<evidence type="ECO:0008006" key="4">
    <source>
        <dbReference type="Google" id="ProtNLM"/>
    </source>
</evidence>
<evidence type="ECO:0000313" key="3">
    <source>
        <dbReference type="Proteomes" id="UP000756530"/>
    </source>
</evidence>
<feature type="transmembrane region" description="Helical" evidence="1">
    <location>
        <begin position="6"/>
        <end position="23"/>
    </location>
</feature>
<keyword evidence="3" id="KW-1185">Reference proteome</keyword>